<keyword evidence="2" id="KW-0472">Membrane</keyword>
<keyword evidence="5" id="KW-1185">Reference proteome</keyword>
<name>A0ABS2LEK1_9CELL</name>
<gene>
    <name evidence="4" type="ORF">JOD49_001468</name>
</gene>
<feature type="compositionally biased region" description="Low complexity" evidence="1">
    <location>
        <begin position="456"/>
        <end position="472"/>
    </location>
</feature>
<proteinExistence type="predicted"/>
<evidence type="ECO:0000313" key="4">
    <source>
        <dbReference type="EMBL" id="MBM7478548.1"/>
    </source>
</evidence>
<evidence type="ECO:0000256" key="2">
    <source>
        <dbReference type="SAM" id="Phobius"/>
    </source>
</evidence>
<dbReference type="Proteomes" id="UP000698059">
    <property type="component" value="Unassembled WGS sequence"/>
</dbReference>
<feature type="compositionally biased region" description="Polar residues" evidence="1">
    <location>
        <begin position="365"/>
        <end position="375"/>
    </location>
</feature>
<accession>A0ABS2LEK1</accession>
<evidence type="ECO:0000256" key="3">
    <source>
        <dbReference type="SAM" id="SignalP"/>
    </source>
</evidence>
<feature type="signal peptide" evidence="3">
    <location>
        <begin position="1"/>
        <end position="33"/>
    </location>
</feature>
<evidence type="ECO:0000256" key="1">
    <source>
        <dbReference type="SAM" id="MobiDB-lite"/>
    </source>
</evidence>
<evidence type="ECO:0000313" key="5">
    <source>
        <dbReference type="Proteomes" id="UP000698059"/>
    </source>
</evidence>
<feature type="region of interest" description="Disordered" evidence="1">
    <location>
        <begin position="453"/>
        <end position="472"/>
    </location>
</feature>
<protein>
    <submittedName>
        <fullName evidence="4">Uncharacterized protein</fullName>
    </submittedName>
</protein>
<feature type="compositionally biased region" description="Low complexity" evidence="1">
    <location>
        <begin position="520"/>
        <end position="535"/>
    </location>
</feature>
<keyword evidence="2" id="KW-0812">Transmembrane</keyword>
<feature type="region of interest" description="Disordered" evidence="1">
    <location>
        <begin position="363"/>
        <end position="399"/>
    </location>
</feature>
<feature type="transmembrane region" description="Helical" evidence="2">
    <location>
        <begin position="568"/>
        <end position="587"/>
    </location>
</feature>
<feature type="chain" id="PRO_5046463836" evidence="3">
    <location>
        <begin position="34"/>
        <end position="597"/>
    </location>
</feature>
<comment type="caution">
    <text evidence="4">The sequence shown here is derived from an EMBL/GenBank/DDBJ whole genome shotgun (WGS) entry which is preliminary data.</text>
</comment>
<feature type="region of interest" description="Disordered" evidence="1">
    <location>
        <begin position="517"/>
        <end position="562"/>
    </location>
</feature>
<sequence>MFSLIHTTRWVAGVSAAALTVLSGLALAPAAQAAPDTATFEIGTIYRLDSGATENAGEAQPQPQGYDTYVTFASGRLPDGTTVDASQVYTISGGDYTTVTVPADATMPTQVYPRAFAANGAPTSFVVSYGLNEGIWHGGGFPSGSSWNAAGRWVGPGGRPTAFVGGTGGYLGSTPWVAPVDGEHVTLIDKYYAVDITKTFDDGSDPSGRIFYSANGTDPVGSSRHFAWQTGADGTVRGWWMTGWFSQVWEYLSPAEVAAGMTGVSLASDYGWGQGSLTAPLPSQTLTAADIAAISANPYAPQATRDLVAQFEVGGVLVGPVAVHSTHPSTFVTVTAVNHRPPPGPRARPTVALEVPGCVADDGSTPVTGSTTNAPDGSTVSFTDSSGTSSTTVTDDAFTSTGVRPGIEYTFTLTTPDDEATVVQTFTACTPPPPEPPAPTIALDVEQCVAADGSSTVPGTTTDAADGATVTMSDGTTTTSSLVAHDTFSAEHVRPAVDYAFTVTDGDRTASIQARFPVCPTDEPSTPPSSEKPSQPAAPTTSHAAGPHTKAAPNHAAGTPGKLAHTGASVGVALAIAAGAVTLGIALTTTRRRHGSR</sequence>
<reference evidence="4 5" key="1">
    <citation type="submission" date="2021-01" db="EMBL/GenBank/DDBJ databases">
        <title>Sequencing the genomes of 1000 actinobacteria strains.</title>
        <authorList>
            <person name="Klenk H.-P."/>
        </authorList>
    </citation>
    <scope>NUCLEOTIDE SEQUENCE [LARGE SCALE GENOMIC DNA]</scope>
    <source>
        <strain evidence="4 5">DSM 46000</strain>
    </source>
</reference>
<dbReference type="RefSeq" id="WP_205306599.1">
    <property type="nucleotide sequence ID" value="NZ_BAAAVF010000008.1"/>
</dbReference>
<organism evidence="4 5">
    <name type="scientific">Oerskovia jenensis</name>
    <dbReference type="NCBI Taxonomy" id="162169"/>
    <lineage>
        <taxon>Bacteria</taxon>
        <taxon>Bacillati</taxon>
        <taxon>Actinomycetota</taxon>
        <taxon>Actinomycetes</taxon>
        <taxon>Micrococcales</taxon>
        <taxon>Cellulomonadaceae</taxon>
        <taxon>Oerskovia</taxon>
    </lineage>
</organism>
<feature type="compositionally biased region" description="Low complexity" evidence="1">
    <location>
        <begin position="376"/>
        <end position="396"/>
    </location>
</feature>
<keyword evidence="3" id="KW-0732">Signal</keyword>
<keyword evidence="2" id="KW-1133">Transmembrane helix</keyword>
<dbReference type="EMBL" id="JAFBBO010000001">
    <property type="protein sequence ID" value="MBM7478548.1"/>
    <property type="molecule type" value="Genomic_DNA"/>
</dbReference>